<dbReference type="GO" id="GO:0016740">
    <property type="term" value="F:transferase activity"/>
    <property type="evidence" value="ECO:0007669"/>
    <property type="project" value="UniProtKB-KW"/>
</dbReference>
<feature type="domain" description="ABC transporter" evidence="4">
    <location>
        <begin position="4"/>
        <end position="236"/>
    </location>
</feature>
<evidence type="ECO:0000313" key="6">
    <source>
        <dbReference type="EMBL" id="GJN52158.1"/>
    </source>
</evidence>
<dbReference type="KEGG" id="ptw:TUM18999_26750"/>
<evidence type="ECO:0000259" key="4">
    <source>
        <dbReference type="PROSITE" id="PS50893"/>
    </source>
</evidence>
<dbReference type="EMBL" id="BQKM01000003">
    <property type="protein sequence ID" value="GJN52158.1"/>
    <property type="molecule type" value="Genomic_DNA"/>
</dbReference>
<protein>
    <submittedName>
        <fullName evidence="5">Sugar ABC transporter ATP-binding protein</fullName>
    </submittedName>
</protein>
<dbReference type="InterPro" id="IPR008995">
    <property type="entry name" value="Mo/tungstate-bd_C_term_dom"/>
</dbReference>
<accession>A0A6J4E6D0</accession>
<evidence type="ECO:0000256" key="2">
    <source>
        <dbReference type="ARBA" id="ARBA00022741"/>
    </source>
</evidence>
<dbReference type="Pfam" id="PF03459">
    <property type="entry name" value="TOBE"/>
    <property type="match status" value="1"/>
</dbReference>
<dbReference type="FunFam" id="3.40.50.300:FF:000042">
    <property type="entry name" value="Maltose/maltodextrin ABC transporter, ATP-binding protein"/>
    <property type="match status" value="1"/>
</dbReference>
<dbReference type="PROSITE" id="PS50893">
    <property type="entry name" value="ABC_TRANSPORTER_2"/>
    <property type="match status" value="1"/>
</dbReference>
<sequence length="386" mass="42033">MATLELRNVNKRYGSGLADTLRDIELSIDSGEFLILVGPSGCGKSTLMNCIAGLEDITGGAILVDGQDISGMSPKDRDIAMVFQSYALYPTMSVRENIAFGLKIRKLPAAEIEAEVSRVAKLLQIEHLLERKPGQLSGGQQQRVAMGRALARRPKIYLFDEPLSNLDAKLRVEMRTEIKLMHQRLKTTTVYVTHDQIEAMTLGDKVAVMKDGVIQQFGTPQQIYNDPANLFVAGFMGSPPMNFIPLRLQRRDGQLWALLDSGQARCELPLGELGEGIEGREVILGVRPEQILASAPAGATLPGIRAEIEVTEPTGPDTLVFTSLNQTKVCCRLAPDAAPQIGETLSLYFDPSKVLLFDAQSGERLGGLGKSRTAERAGNVAQFKGR</sequence>
<keyword evidence="6" id="KW-0808">Transferase</keyword>
<dbReference type="Gene3D" id="2.40.50.100">
    <property type="match status" value="1"/>
</dbReference>
<name>A0A6J4E6D0_9PSED</name>
<dbReference type="Gene3D" id="3.40.50.300">
    <property type="entry name" value="P-loop containing nucleotide triphosphate hydrolases"/>
    <property type="match status" value="1"/>
</dbReference>
<dbReference type="InterPro" id="IPR003439">
    <property type="entry name" value="ABC_transporter-like_ATP-bd"/>
</dbReference>
<dbReference type="SUPFAM" id="SSF52540">
    <property type="entry name" value="P-loop containing nucleoside triphosphate hydrolases"/>
    <property type="match status" value="1"/>
</dbReference>
<organism evidence="5 7">
    <name type="scientific">Pseudomonas tohonis</name>
    <dbReference type="NCBI Taxonomy" id="2725477"/>
    <lineage>
        <taxon>Bacteria</taxon>
        <taxon>Pseudomonadati</taxon>
        <taxon>Pseudomonadota</taxon>
        <taxon>Gammaproteobacteria</taxon>
        <taxon>Pseudomonadales</taxon>
        <taxon>Pseudomonadaceae</taxon>
        <taxon>Pseudomonas</taxon>
    </lineage>
</organism>
<keyword evidence="3 5" id="KW-0067">ATP-binding</keyword>
<dbReference type="RefSeq" id="WP_173174201.1">
    <property type="nucleotide sequence ID" value="NZ_AP023189.1"/>
</dbReference>
<dbReference type="InterPro" id="IPR040582">
    <property type="entry name" value="OB_MalK-like"/>
</dbReference>
<gene>
    <name evidence="5" type="primary">gltK</name>
    <name evidence="5" type="ORF">TUM18999_26750</name>
    <name evidence="6" type="ORF">TUM20286_19100</name>
</gene>
<dbReference type="Gene3D" id="2.40.50.140">
    <property type="entry name" value="Nucleic acid-binding proteins"/>
    <property type="match status" value="1"/>
</dbReference>
<dbReference type="GO" id="GO:0016887">
    <property type="term" value="F:ATP hydrolysis activity"/>
    <property type="evidence" value="ECO:0007669"/>
    <property type="project" value="InterPro"/>
</dbReference>
<evidence type="ECO:0000313" key="8">
    <source>
        <dbReference type="Proteomes" id="UP001054892"/>
    </source>
</evidence>
<evidence type="ECO:0000313" key="5">
    <source>
        <dbReference type="EMBL" id="BCG24484.1"/>
    </source>
</evidence>
<evidence type="ECO:0000256" key="1">
    <source>
        <dbReference type="ARBA" id="ARBA00022448"/>
    </source>
</evidence>
<dbReference type="PROSITE" id="PS00211">
    <property type="entry name" value="ABC_TRANSPORTER_1"/>
    <property type="match status" value="1"/>
</dbReference>
<dbReference type="GO" id="GO:0055052">
    <property type="term" value="C:ATP-binding cassette (ABC) transporter complex, substrate-binding subunit-containing"/>
    <property type="evidence" value="ECO:0007669"/>
    <property type="project" value="TreeGrafter"/>
</dbReference>
<dbReference type="InterPro" id="IPR027417">
    <property type="entry name" value="P-loop_NTPase"/>
</dbReference>
<dbReference type="GO" id="GO:0005524">
    <property type="term" value="F:ATP binding"/>
    <property type="evidence" value="ECO:0007669"/>
    <property type="project" value="UniProtKB-KW"/>
</dbReference>
<dbReference type="GO" id="GO:0008643">
    <property type="term" value="P:carbohydrate transport"/>
    <property type="evidence" value="ECO:0007669"/>
    <property type="project" value="InterPro"/>
</dbReference>
<dbReference type="InterPro" id="IPR005116">
    <property type="entry name" value="Transp-assoc_OB_typ1"/>
</dbReference>
<keyword evidence="2" id="KW-0547">Nucleotide-binding</keyword>
<reference evidence="5 7" key="1">
    <citation type="submission" date="2020-05" db="EMBL/GenBank/DDBJ databases">
        <title>Characterization of novel class B3 metallo-beta-lactamase from novel Pseudomonas species.</title>
        <authorList>
            <person name="Yamada K."/>
            <person name="Aoki K."/>
            <person name="Ishii Y."/>
        </authorList>
    </citation>
    <scope>NUCLEOTIDE SEQUENCE [LARGE SCALE GENOMIC DNA]</scope>
    <source>
        <strain evidence="5 7">TUM18999</strain>
        <strain evidence="6 8">TUM20286</strain>
    </source>
</reference>
<dbReference type="InterPro" id="IPR003593">
    <property type="entry name" value="AAA+_ATPase"/>
</dbReference>
<proteinExistence type="predicted"/>
<dbReference type="EMBL" id="AP023189">
    <property type="protein sequence ID" value="BCG24484.1"/>
    <property type="molecule type" value="Genomic_DNA"/>
</dbReference>
<dbReference type="PANTHER" id="PTHR43875">
    <property type="entry name" value="MALTODEXTRIN IMPORT ATP-BINDING PROTEIN MSMX"/>
    <property type="match status" value="1"/>
</dbReference>
<dbReference type="InterPro" id="IPR017871">
    <property type="entry name" value="ABC_transporter-like_CS"/>
</dbReference>
<dbReference type="SUPFAM" id="SSF50331">
    <property type="entry name" value="MOP-like"/>
    <property type="match status" value="1"/>
</dbReference>
<dbReference type="InterPro" id="IPR012340">
    <property type="entry name" value="NA-bd_OB-fold"/>
</dbReference>
<dbReference type="SMART" id="SM00382">
    <property type="entry name" value="AAA"/>
    <property type="match status" value="1"/>
</dbReference>
<dbReference type="InterPro" id="IPR047641">
    <property type="entry name" value="ABC_transpr_MalK/UgpC-like"/>
</dbReference>
<keyword evidence="8" id="KW-1185">Reference proteome</keyword>
<dbReference type="CDD" id="cd03301">
    <property type="entry name" value="ABC_MalK_N"/>
    <property type="match status" value="1"/>
</dbReference>
<evidence type="ECO:0000256" key="3">
    <source>
        <dbReference type="ARBA" id="ARBA00022840"/>
    </source>
</evidence>
<evidence type="ECO:0000313" key="7">
    <source>
        <dbReference type="Proteomes" id="UP000509383"/>
    </source>
</evidence>
<dbReference type="InterPro" id="IPR015855">
    <property type="entry name" value="ABC_transpr_MalK-like"/>
</dbReference>
<keyword evidence="1" id="KW-0813">Transport</keyword>
<dbReference type="NCBIfam" id="NF008653">
    <property type="entry name" value="PRK11650.1"/>
    <property type="match status" value="1"/>
</dbReference>
<dbReference type="GO" id="GO:0140359">
    <property type="term" value="F:ABC-type transporter activity"/>
    <property type="evidence" value="ECO:0007669"/>
    <property type="project" value="InterPro"/>
</dbReference>
<dbReference type="AlphaFoldDB" id="A0A6J4E6D0"/>
<dbReference type="Proteomes" id="UP001054892">
    <property type="component" value="Unassembled WGS sequence"/>
</dbReference>
<dbReference type="Pfam" id="PF00005">
    <property type="entry name" value="ABC_tran"/>
    <property type="match status" value="1"/>
</dbReference>
<dbReference type="PANTHER" id="PTHR43875:SF14">
    <property type="entry name" value="ABC TRANSPORTER ATP-BINDING PROTEIN"/>
    <property type="match status" value="1"/>
</dbReference>
<dbReference type="Proteomes" id="UP000509383">
    <property type="component" value="Chromosome"/>
</dbReference>
<dbReference type="Pfam" id="PF17912">
    <property type="entry name" value="OB_MalK"/>
    <property type="match status" value="1"/>
</dbReference>